<evidence type="ECO:0000256" key="1">
    <source>
        <dbReference type="SAM" id="MobiDB-lite"/>
    </source>
</evidence>
<name>A0A0L0D1Y0_THETB</name>
<dbReference type="GeneID" id="25562321"/>
<organism evidence="2 3">
    <name type="scientific">Thecamonas trahens ATCC 50062</name>
    <dbReference type="NCBI Taxonomy" id="461836"/>
    <lineage>
        <taxon>Eukaryota</taxon>
        <taxon>Apusozoa</taxon>
        <taxon>Apusomonadida</taxon>
        <taxon>Apusomonadidae</taxon>
        <taxon>Thecamonas</taxon>
    </lineage>
</organism>
<dbReference type="EMBL" id="GL349442">
    <property type="protein sequence ID" value="KNC46211.1"/>
    <property type="molecule type" value="Genomic_DNA"/>
</dbReference>
<sequence>MIYRVTVFSHVTLGPVHMTDLFIPPHVADAVEALSHMLTSSSSSIVSSASPRHHPLGSAAAHAWHAPQLLPRVADGKCKLGFGSGEAAVVVVTAASGAFPAERYAALLARAIDSDPSLLDDKPAFSARVAFEALPLLYHLVPQLEGELMRVKPEHVELAELLDRHIDGETSLGIVLALATGLCHRNWRGEVVPAPPAAIVARYQGIYTRDSDGPYTPPPRLVALAGAVIMFLVRYSWLRTPKRARHSRVLPFVRICSAVHPYDVLRPTAVASGAQLAAKLVAAAAETSPPVTPQAAELVYVLLDGFTPLSAAQSAAPLPTWLTKAIATALLHVGLVERAVLIPHAIPALLPGSERVHSLRVRASWLSRLWALVSHDARAASQRALIARLATFFDSRWALEHVALFSGVDLATLAPLGWDHGLAFETLAWSPSSSLFKPDYTASRPLRSRPSPARPPPRLLAGPQHAGDAEASDGAETEATPLLAARPSFLW</sequence>
<gene>
    <name evidence="2" type="ORF">AMSG_02662</name>
</gene>
<feature type="compositionally biased region" description="Low complexity" evidence="1">
    <location>
        <begin position="442"/>
        <end position="451"/>
    </location>
</feature>
<evidence type="ECO:0000313" key="3">
    <source>
        <dbReference type="Proteomes" id="UP000054408"/>
    </source>
</evidence>
<reference evidence="2 3" key="1">
    <citation type="submission" date="2010-05" db="EMBL/GenBank/DDBJ databases">
        <title>The Genome Sequence of Thecamonas trahens ATCC 50062.</title>
        <authorList>
            <consortium name="The Broad Institute Genome Sequencing Platform"/>
            <person name="Russ C."/>
            <person name="Cuomo C."/>
            <person name="Shea T."/>
            <person name="Young S.K."/>
            <person name="Zeng Q."/>
            <person name="Koehrsen M."/>
            <person name="Haas B."/>
            <person name="Borodovsky M."/>
            <person name="Guigo R."/>
            <person name="Alvarado L."/>
            <person name="Berlin A."/>
            <person name="Bochicchio J."/>
            <person name="Borenstein D."/>
            <person name="Chapman S."/>
            <person name="Chen Z."/>
            <person name="Freedman E."/>
            <person name="Gellesch M."/>
            <person name="Goldberg J."/>
            <person name="Griggs A."/>
            <person name="Gujja S."/>
            <person name="Heilman E."/>
            <person name="Heiman D."/>
            <person name="Hepburn T."/>
            <person name="Howarth C."/>
            <person name="Jen D."/>
            <person name="Larson L."/>
            <person name="Mehta T."/>
            <person name="Park D."/>
            <person name="Pearson M."/>
            <person name="Roberts A."/>
            <person name="Saif S."/>
            <person name="Shenoy N."/>
            <person name="Sisk P."/>
            <person name="Stolte C."/>
            <person name="Sykes S."/>
            <person name="Thomson T."/>
            <person name="Walk T."/>
            <person name="White J."/>
            <person name="Yandava C."/>
            <person name="Burger G."/>
            <person name="Gray M.W."/>
            <person name="Holland P.W.H."/>
            <person name="King N."/>
            <person name="Lang F.B.F."/>
            <person name="Roger A.J."/>
            <person name="Ruiz-Trillo I."/>
            <person name="Lander E."/>
            <person name="Nusbaum C."/>
        </authorList>
    </citation>
    <scope>NUCLEOTIDE SEQUENCE [LARGE SCALE GENOMIC DNA]</scope>
    <source>
        <strain evidence="2 3">ATCC 50062</strain>
    </source>
</reference>
<feature type="region of interest" description="Disordered" evidence="1">
    <location>
        <begin position="442"/>
        <end position="491"/>
    </location>
</feature>
<accession>A0A0L0D1Y0</accession>
<dbReference type="RefSeq" id="XP_013760508.1">
    <property type="nucleotide sequence ID" value="XM_013905054.1"/>
</dbReference>
<keyword evidence="3" id="KW-1185">Reference proteome</keyword>
<proteinExistence type="predicted"/>
<dbReference type="Proteomes" id="UP000054408">
    <property type="component" value="Unassembled WGS sequence"/>
</dbReference>
<evidence type="ECO:0000313" key="2">
    <source>
        <dbReference type="EMBL" id="KNC46211.1"/>
    </source>
</evidence>
<protein>
    <submittedName>
        <fullName evidence="2">Uncharacterized protein</fullName>
    </submittedName>
</protein>
<dbReference type="AlphaFoldDB" id="A0A0L0D1Y0"/>